<gene>
    <name evidence="2" type="ORF">NKR19_g9813</name>
</gene>
<evidence type="ECO:0000313" key="3">
    <source>
        <dbReference type="Proteomes" id="UP001174691"/>
    </source>
</evidence>
<dbReference type="EMBL" id="JANBVN010000260">
    <property type="protein sequence ID" value="KAJ9130635.1"/>
    <property type="molecule type" value="Genomic_DNA"/>
</dbReference>
<protein>
    <recommendedName>
        <fullName evidence="4">Dirigent protein</fullName>
    </recommendedName>
</protein>
<dbReference type="AlphaFoldDB" id="A0AA38R0M4"/>
<organism evidence="2 3">
    <name type="scientific">Coniochaeta hoffmannii</name>
    <dbReference type="NCBI Taxonomy" id="91930"/>
    <lineage>
        <taxon>Eukaryota</taxon>
        <taxon>Fungi</taxon>
        <taxon>Dikarya</taxon>
        <taxon>Ascomycota</taxon>
        <taxon>Pezizomycotina</taxon>
        <taxon>Sordariomycetes</taxon>
        <taxon>Sordariomycetidae</taxon>
        <taxon>Coniochaetales</taxon>
        <taxon>Coniochaetaceae</taxon>
        <taxon>Coniochaeta</taxon>
    </lineage>
</organism>
<reference evidence="2" key="1">
    <citation type="submission" date="2022-07" db="EMBL/GenBank/DDBJ databases">
        <title>Fungi with potential for degradation of polypropylene.</title>
        <authorList>
            <person name="Gostincar C."/>
        </authorList>
    </citation>
    <scope>NUCLEOTIDE SEQUENCE</scope>
    <source>
        <strain evidence="2">EXF-13287</strain>
    </source>
</reference>
<comment type="caution">
    <text evidence="2">The sequence shown here is derived from an EMBL/GenBank/DDBJ whole genome shotgun (WGS) entry which is preliminary data.</text>
</comment>
<feature type="chain" id="PRO_5041215602" description="Dirigent protein" evidence="1">
    <location>
        <begin position="22"/>
        <end position="183"/>
    </location>
</feature>
<evidence type="ECO:0000256" key="1">
    <source>
        <dbReference type="SAM" id="SignalP"/>
    </source>
</evidence>
<proteinExistence type="predicted"/>
<name>A0AA38R0M4_9PEZI</name>
<dbReference type="Pfam" id="PF11578">
    <property type="entry name" value="DUF3237"/>
    <property type="match status" value="1"/>
</dbReference>
<accession>A0AA38R0M4</accession>
<evidence type="ECO:0000313" key="2">
    <source>
        <dbReference type="EMBL" id="KAJ9130635.1"/>
    </source>
</evidence>
<sequence>MHFSAHFLATSLGGFSSLAAASAFGASTHDITARASTPAVPFELSYLFTAHLGLGAPSKPIAITGGVLIDEPIANGTISGPAINATIKAGIAYPQVLQNGTVQIAQILAYGTADDGVPFTITETGIGNQQAQVTRILKTRIGGGDKYKALQDGYILASVNHTSESEVLVHGYLVTPSSTTSKC</sequence>
<dbReference type="Proteomes" id="UP001174691">
    <property type="component" value="Unassembled WGS sequence"/>
</dbReference>
<evidence type="ECO:0008006" key="4">
    <source>
        <dbReference type="Google" id="ProtNLM"/>
    </source>
</evidence>
<keyword evidence="1" id="KW-0732">Signal</keyword>
<feature type="signal peptide" evidence="1">
    <location>
        <begin position="1"/>
        <end position="21"/>
    </location>
</feature>
<dbReference type="Gene3D" id="2.40.160.20">
    <property type="match status" value="1"/>
</dbReference>
<keyword evidence="3" id="KW-1185">Reference proteome</keyword>